<sequence length="306" mass="32970">MRIGLVDVFDGGAERNPAFMAEFARTVEDLGFDGVWLPEHMVFFDDPESAYPYRTAPNADDPEKTHLHNKTEDGKARVEAAPEQGIIDSFQAAVAMCAATGRLRIGTSVLLLPLRSVSVLAREIATVQELTGGRLDLGVGVGWLAEEFEACGVDFATRGRRAERYLHELAGLWNGTGPDGAVLPDGVVLPEGRGRLPRLMYGGNGDAALRRAATAAYGWYPWNLTPSDFAARLERFHRLAAEAGRARADLHVVAGVRFTGTPDQLPQIVNGYLDAGADGVNVSLRLAPSDYREVLEAVSGALGLTR</sequence>
<comment type="caution">
    <text evidence="6">The sequence shown here is derived from an EMBL/GenBank/DDBJ whole genome shotgun (WGS) entry which is preliminary data.</text>
</comment>
<proteinExistence type="predicted"/>
<evidence type="ECO:0000256" key="4">
    <source>
        <dbReference type="ARBA" id="ARBA00023033"/>
    </source>
</evidence>
<organism evidence="6 7">
    <name type="scientific">Actinomadura rugatobispora</name>
    <dbReference type="NCBI Taxonomy" id="1994"/>
    <lineage>
        <taxon>Bacteria</taxon>
        <taxon>Bacillati</taxon>
        <taxon>Actinomycetota</taxon>
        <taxon>Actinomycetes</taxon>
        <taxon>Streptosporangiales</taxon>
        <taxon>Thermomonosporaceae</taxon>
        <taxon>Actinomadura</taxon>
    </lineage>
</organism>
<name>A0ABW1A696_9ACTN</name>
<keyword evidence="3" id="KW-0560">Oxidoreductase</keyword>
<dbReference type="Proteomes" id="UP001596074">
    <property type="component" value="Unassembled WGS sequence"/>
</dbReference>
<dbReference type="SUPFAM" id="SSF51679">
    <property type="entry name" value="Bacterial luciferase-like"/>
    <property type="match status" value="1"/>
</dbReference>
<protein>
    <submittedName>
        <fullName evidence="6">LLM class flavin-dependent oxidoreductase</fullName>
    </submittedName>
</protein>
<accession>A0ABW1A696</accession>
<evidence type="ECO:0000313" key="7">
    <source>
        <dbReference type="Proteomes" id="UP001596074"/>
    </source>
</evidence>
<keyword evidence="4" id="KW-0503">Monooxygenase</keyword>
<keyword evidence="1" id="KW-0285">Flavoprotein</keyword>
<dbReference type="RefSeq" id="WP_378286834.1">
    <property type="nucleotide sequence ID" value="NZ_JBHSON010000061.1"/>
</dbReference>
<dbReference type="Pfam" id="PF00296">
    <property type="entry name" value="Bac_luciferase"/>
    <property type="match status" value="1"/>
</dbReference>
<dbReference type="InterPro" id="IPR011251">
    <property type="entry name" value="Luciferase-like_dom"/>
</dbReference>
<dbReference type="InterPro" id="IPR051260">
    <property type="entry name" value="Diverse_substr_monoxygenases"/>
</dbReference>
<dbReference type="Gene3D" id="3.20.20.30">
    <property type="entry name" value="Luciferase-like domain"/>
    <property type="match status" value="1"/>
</dbReference>
<dbReference type="InterPro" id="IPR036661">
    <property type="entry name" value="Luciferase-like_sf"/>
</dbReference>
<evidence type="ECO:0000259" key="5">
    <source>
        <dbReference type="Pfam" id="PF00296"/>
    </source>
</evidence>
<dbReference type="PANTHER" id="PTHR30011">
    <property type="entry name" value="ALKANESULFONATE MONOOXYGENASE-RELATED"/>
    <property type="match status" value="1"/>
</dbReference>
<feature type="domain" description="Luciferase-like" evidence="5">
    <location>
        <begin position="87"/>
        <end position="258"/>
    </location>
</feature>
<dbReference type="PANTHER" id="PTHR30011:SF16">
    <property type="entry name" value="C2H2 FINGER DOMAIN TRANSCRIPTION FACTOR (EUROFUNG)-RELATED"/>
    <property type="match status" value="1"/>
</dbReference>
<reference evidence="7" key="1">
    <citation type="journal article" date="2019" name="Int. J. Syst. Evol. Microbiol.">
        <title>The Global Catalogue of Microorganisms (GCM) 10K type strain sequencing project: providing services to taxonomists for standard genome sequencing and annotation.</title>
        <authorList>
            <consortium name="The Broad Institute Genomics Platform"/>
            <consortium name="The Broad Institute Genome Sequencing Center for Infectious Disease"/>
            <person name="Wu L."/>
            <person name="Ma J."/>
        </authorList>
    </citation>
    <scope>NUCLEOTIDE SEQUENCE [LARGE SCALE GENOMIC DNA]</scope>
    <source>
        <strain evidence="7">KCTC 42087</strain>
    </source>
</reference>
<dbReference type="EMBL" id="JBHSON010000061">
    <property type="protein sequence ID" value="MFC5750976.1"/>
    <property type="molecule type" value="Genomic_DNA"/>
</dbReference>
<evidence type="ECO:0000256" key="2">
    <source>
        <dbReference type="ARBA" id="ARBA00022643"/>
    </source>
</evidence>
<evidence type="ECO:0000256" key="1">
    <source>
        <dbReference type="ARBA" id="ARBA00022630"/>
    </source>
</evidence>
<keyword evidence="7" id="KW-1185">Reference proteome</keyword>
<evidence type="ECO:0000313" key="6">
    <source>
        <dbReference type="EMBL" id="MFC5750976.1"/>
    </source>
</evidence>
<gene>
    <name evidence="6" type="ORF">ACFPZN_35615</name>
</gene>
<keyword evidence="2" id="KW-0288">FMN</keyword>
<evidence type="ECO:0000256" key="3">
    <source>
        <dbReference type="ARBA" id="ARBA00023002"/>
    </source>
</evidence>